<keyword evidence="11" id="KW-0812">Transmembrane</keyword>
<sequence length="724" mass="77397">MKENIPENANEHCPGAGSEEAGKASACDGCPNQSACASGLGRQVDPDIESIRNRLSGVRHILLVLSEVFLIITVNFVLQVALLDVDICGPSLARMLGVQDEAVHESADGWSKVFIDDNLSVMSIAFLLQEKNDAVIWRGPRKNQMIKKFLMDVDWGELDYLIIDTPPGTSDEHISIVQYVQQTGSLDGAILVTTPQEVSLQDVRKEVNFCRKTGINIIGVVENMSSFVCPCCFAITPLFPKTTGGAEIMCKKMSLHLMATLPLDPRMAACVDSGEDFLGENADSPLAKAYFSFDHLLHHRRRSHVRQLDISSVTMGTKLRRVVITGIGIVSPFGVGKKVLFENLVANNYALQFDSKLKAVLGRVPETESESSLNLSEWKAAGQMRRVSRGSMLAMVAAEEAIQDSGLQKSDFAEMGVDVGMGIADLELIVEAGNLIKDGKPHKVTPYFVPRILTNMPAGNISIRYDLDSYGMRGPSLSSSTACATGLNAIGDASTFISMGRVERMIAGATESCVNPIAVVGFQRLRALSSSKSCPFDSKRDGFGLSEGAGLVILESLDSATKRGAKIYAEINGYGVANDAFHLTATSEDGIGAALSMKRSIDEAGFDLSSITYVNAHATSTPVGDSAEARAIASLFPGVAVSSIKGHIGHTLGAAGAIEAAVVAMCIKEGIIIGNVNLENTDITSDIRLLMKAETWSSGRKALVNSFGFGGPHATLCMSEYLES</sequence>
<dbReference type="PANTHER" id="PTHR23264:SF35">
    <property type="entry name" value="CYTOSOLIC FE-S CLUSTER ASSEMBLY FACTOR NUBP1"/>
    <property type="match status" value="1"/>
</dbReference>
<dbReference type="SUPFAM" id="SSF52540">
    <property type="entry name" value="P-loop containing nucleoside triphosphate hydrolases"/>
    <property type="match status" value="1"/>
</dbReference>
<evidence type="ECO:0000259" key="12">
    <source>
        <dbReference type="PROSITE" id="PS52004"/>
    </source>
</evidence>
<dbReference type="SMART" id="SM00825">
    <property type="entry name" value="PKS_KS"/>
    <property type="match status" value="1"/>
</dbReference>
<dbReference type="Pfam" id="PF10609">
    <property type="entry name" value="ParA"/>
    <property type="match status" value="1"/>
</dbReference>
<evidence type="ECO:0000256" key="5">
    <source>
        <dbReference type="ARBA" id="ARBA00022723"/>
    </source>
</evidence>
<dbReference type="Pfam" id="PF02801">
    <property type="entry name" value="Ketoacyl-synt_C"/>
    <property type="match status" value="1"/>
</dbReference>
<dbReference type="InterPro" id="IPR000808">
    <property type="entry name" value="Mrp-like_CS"/>
</dbReference>
<dbReference type="InterPro" id="IPR014030">
    <property type="entry name" value="Ketoacyl_synth_N"/>
</dbReference>
<evidence type="ECO:0000256" key="4">
    <source>
        <dbReference type="ARBA" id="ARBA00022679"/>
    </source>
</evidence>
<dbReference type="PANTHER" id="PTHR23264">
    <property type="entry name" value="NUCLEOTIDE-BINDING PROTEIN NBP35 YEAST -RELATED"/>
    <property type="match status" value="1"/>
</dbReference>
<dbReference type="GO" id="GO:0046872">
    <property type="term" value="F:metal ion binding"/>
    <property type="evidence" value="ECO:0007669"/>
    <property type="project" value="UniProtKB-KW"/>
</dbReference>
<dbReference type="PROSITE" id="PS52004">
    <property type="entry name" value="KS3_2"/>
    <property type="match status" value="1"/>
</dbReference>
<keyword evidence="5" id="KW-0479">Metal-binding</keyword>
<gene>
    <name evidence="13" type="ORF">EVEC_LOCUS2065</name>
</gene>
<dbReference type="AlphaFoldDB" id="A0A0N4UXT1"/>
<evidence type="ECO:0000256" key="10">
    <source>
        <dbReference type="RuleBase" id="RU003694"/>
    </source>
</evidence>
<dbReference type="HAMAP" id="MF_02040">
    <property type="entry name" value="Mrp_NBP35"/>
    <property type="match status" value="1"/>
</dbReference>
<dbReference type="Gene3D" id="3.40.50.300">
    <property type="entry name" value="P-loop containing nucleotide triphosphate hydrolases"/>
    <property type="match status" value="1"/>
</dbReference>
<dbReference type="SUPFAM" id="SSF53901">
    <property type="entry name" value="Thiolase-like"/>
    <property type="match status" value="2"/>
</dbReference>
<keyword evidence="3" id="KW-0004">4Fe-4S</keyword>
<dbReference type="GO" id="GO:0004315">
    <property type="term" value="F:3-oxoacyl-[acyl-carrier-protein] synthase activity"/>
    <property type="evidence" value="ECO:0007669"/>
    <property type="project" value="UniProtKB-EC"/>
</dbReference>
<reference evidence="13 14" key="2">
    <citation type="submission" date="2018-10" db="EMBL/GenBank/DDBJ databases">
        <authorList>
            <consortium name="Pathogen Informatics"/>
        </authorList>
    </citation>
    <scope>NUCLEOTIDE SEQUENCE [LARGE SCALE GENOMIC DNA]</scope>
</reference>
<dbReference type="Proteomes" id="UP000274131">
    <property type="component" value="Unassembled WGS sequence"/>
</dbReference>
<evidence type="ECO:0000256" key="7">
    <source>
        <dbReference type="ARBA" id="ARBA00022840"/>
    </source>
</evidence>
<evidence type="ECO:0000256" key="3">
    <source>
        <dbReference type="ARBA" id="ARBA00022485"/>
    </source>
</evidence>
<dbReference type="EC" id="2.3.1.41" evidence="2"/>
<feature type="domain" description="Ketosynthase family 3 (KS3)" evidence="12">
    <location>
        <begin position="319"/>
        <end position="720"/>
    </location>
</feature>
<keyword evidence="7" id="KW-0067">ATP-binding</keyword>
<dbReference type="WBParaSite" id="EVEC_0000235701-mRNA-1">
    <property type="protein sequence ID" value="EVEC_0000235701-mRNA-1"/>
    <property type="gene ID" value="EVEC_0000235701"/>
</dbReference>
<dbReference type="InterPro" id="IPR000794">
    <property type="entry name" value="Beta-ketoacyl_synthase"/>
</dbReference>
<protein>
    <recommendedName>
        <fullName evidence="2">beta-ketoacyl-[acyl-carrier-protein] synthase I</fullName>
        <ecNumber evidence="2">2.3.1.41</ecNumber>
    </recommendedName>
</protein>
<reference evidence="15" key="1">
    <citation type="submission" date="2017-02" db="UniProtKB">
        <authorList>
            <consortium name="WormBaseParasite"/>
        </authorList>
    </citation>
    <scope>IDENTIFICATION</scope>
</reference>
<evidence type="ECO:0000313" key="13">
    <source>
        <dbReference type="EMBL" id="VDD86922.1"/>
    </source>
</evidence>
<dbReference type="InterPro" id="IPR014031">
    <property type="entry name" value="Ketoacyl_synth_C"/>
</dbReference>
<feature type="transmembrane region" description="Helical" evidence="11">
    <location>
        <begin position="61"/>
        <end position="82"/>
    </location>
</feature>
<keyword evidence="4 10" id="KW-0808">Transferase</keyword>
<dbReference type="GO" id="GO:0005829">
    <property type="term" value="C:cytosol"/>
    <property type="evidence" value="ECO:0007669"/>
    <property type="project" value="TreeGrafter"/>
</dbReference>
<dbReference type="EMBL" id="UXUI01007312">
    <property type="protein sequence ID" value="VDD86922.1"/>
    <property type="molecule type" value="Genomic_DNA"/>
</dbReference>
<dbReference type="OrthoDB" id="1741334at2759"/>
<dbReference type="Pfam" id="PF00109">
    <property type="entry name" value="ketoacyl-synt"/>
    <property type="match status" value="1"/>
</dbReference>
<dbReference type="InterPro" id="IPR019591">
    <property type="entry name" value="Mrp/NBP35_ATP-bd"/>
</dbReference>
<evidence type="ECO:0000313" key="15">
    <source>
        <dbReference type="WBParaSite" id="EVEC_0000235701-mRNA-1"/>
    </source>
</evidence>
<dbReference type="Gene3D" id="3.40.47.10">
    <property type="match status" value="1"/>
</dbReference>
<name>A0A0N4UXT1_ENTVE</name>
<keyword evidence="14" id="KW-1185">Reference proteome</keyword>
<dbReference type="GO" id="GO:0140663">
    <property type="term" value="F:ATP-dependent FeS chaperone activity"/>
    <property type="evidence" value="ECO:0007669"/>
    <property type="project" value="InterPro"/>
</dbReference>
<dbReference type="InterPro" id="IPR020841">
    <property type="entry name" value="PKS_Beta-ketoAc_synthase_dom"/>
</dbReference>
<evidence type="ECO:0000313" key="14">
    <source>
        <dbReference type="Proteomes" id="UP000274131"/>
    </source>
</evidence>
<evidence type="ECO:0000256" key="9">
    <source>
        <dbReference type="ARBA" id="ARBA00023014"/>
    </source>
</evidence>
<dbReference type="PROSITE" id="PS01215">
    <property type="entry name" value="MRP"/>
    <property type="match status" value="1"/>
</dbReference>
<keyword evidence="8" id="KW-0408">Iron</keyword>
<keyword evidence="6" id="KW-0547">Nucleotide-binding</keyword>
<evidence type="ECO:0000256" key="8">
    <source>
        <dbReference type="ARBA" id="ARBA00023004"/>
    </source>
</evidence>
<organism evidence="15">
    <name type="scientific">Enterobius vermicularis</name>
    <name type="common">Human pinworm</name>
    <dbReference type="NCBI Taxonomy" id="51028"/>
    <lineage>
        <taxon>Eukaryota</taxon>
        <taxon>Metazoa</taxon>
        <taxon>Ecdysozoa</taxon>
        <taxon>Nematoda</taxon>
        <taxon>Chromadorea</taxon>
        <taxon>Rhabditida</taxon>
        <taxon>Spirurina</taxon>
        <taxon>Oxyuridomorpha</taxon>
        <taxon>Oxyuroidea</taxon>
        <taxon>Oxyuridae</taxon>
        <taxon>Enterobius</taxon>
    </lineage>
</organism>
<evidence type="ECO:0000256" key="2">
    <source>
        <dbReference type="ARBA" id="ARBA00013191"/>
    </source>
</evidence>
<keyword evidence="11" id="KW-0472">Membrane</keyword>
<dbReference type="InterPro" id="IPR033756">
    <property type="entry name" value="YlxH/NBP35"/>
</dbReference>
<evidence type="ECO:0000256" key="11">
    <source>
        <dbReference type="SAM" id="Phobius"/>
    </source>
</evidence>
<dbReference type="GO" id="GO:0051539">
    <property type="term" value="F:4 iron, 4 sulfur cluster binding"/>
    <property type="evidence" value="ECO:0007669"/>
    <property type="project" value="UniProtKB-KW"/>
</dbReference>
<comment type="similarity">
    <text evidence="1 10">Belongs to the thiolase-like superfamily. Beta-ketoacyl-ACP synthases family.</text>
</comment>
<dbReference type="InterPro" id="IPR027417">
    <property type="entry name" value="P-loop_NTPase"/>
</dbReference>
<accession>A0A0N4UXT1</accession>
<evidence type="ECO:0000256" key="1">
    <source>
        <dbReference type="ARBA" id="ARBA00008467"/>
    </source>
</evidence>
<dbReference type="GO" id="GO:0016226">
    <property type="term" value="P:iron-sulfur cluster assembly"/>
    <property type="evidence" value="ECO:0007669"/>
    <property type="project" value="InterPro"/>
</dbReference>
<dbReference type="CDD" id="cd02037">
    <property type="entry name" value="Mrp_NBP35"/>
    <property type="match status" value="1"/>
</dbReference>
<proteinExistence type="inferred from homology"/>
<evidence type="ECO:0000256" key="6">
    <source>
        <dbReference type="ARBA" id="ARBA00022741"/>
    </source>
</evidence>
<dbReference type="STRING" id="51028.A0A0N4UXT1"/>
<dbReference type="InterPro" id="IPR016039">
    <property type="entry name" value="Thiolase-like"/>
</dbReference>
<keyword evidence="11" id="KW-1133">Transmembrane helix</keyword>
<dbReference type="GO" id="GO:0005524">
    <property type="term" value="F:ATP binding"/>
    <property type="evidence" value="ECO:0007669"/>
    <property type="project" value="UniProtKB-KW"/>
</dbReference>
<dbReference type="CDD" id="cd00834">
    <property type="entry name" value="KAS_I_II"/>
    <property type="match status" value="1"/>
</dbReference>
<keyword evidence="9" id="KW-0411">Iron-sulfur</keyword>